<evidence type="ECO:0000313" key="6">
    <source>
        <dbReference type="Proteomes" id="UP001352223"/>
    </source>
</evidence>
<organism evidence="5 6">
    <name type="scientific">Streptomyces kunmingensis</name>
    <dbReference type="NCBI Taxonomy" id="68225"/>
    <lineage>
        <taxon>Bacteria</taxon>
        <taxon>Bacillati</taxon>
        <taxon>Actinomycetota</taxon>
        <taxon>Actinomycetes</taxon>
        <taxon>Kitasatosporales</taxon>
        <taxon>Streptomycetaceae</taxon>
        <taxon>Streptomyces</taxon>
    </lineage>
</organism>
<dbReference type="Pfam" id="PF20597">
    <property type="entry name" value="pAdhesive_15"/>
    <property type="match status" value="1"/>
</dbReference>
<proteinExistence type="predicted"/>
<feature type="domain" description="Choice-of-anchor A" evidence="4">
    <location>
        <begin position="47"/>
        <end position="346"/>
    </location>
</feature>
<accession>A0ABU6CI00</accession>
<keyword evidence="3" id="KW-0732">Signal</keyword>
<feature type="compositionally biased region" description="Low complexity" evidence="1">
    <location>
        <begin position="397"/>
        <end position="415"/>
    </location>
</feature>
<keyword evidence="2" id="KW-0472">Membrane</keyword>
<reference evidence="5 6" key="1">
    <citation type="submission" date="2022-10" db="EMBL/GenBank/DDBJ databases">
        <authorList>
            <person name="Xie J."/>
            <person name="Shen N."/>
        </authorList>
    </citation>
    <scope>NUCLEOTIDE SEQUENCE [LARGE SCALE GENOMIC DNA]</scope>
    <source>
        <strain evidence="5 6">DSM 41681</strain>
    </source>
</reference>
<name>A0ABU6CI00_9ACTN</name>
<comment type="caution">
    <text evidence="5">The sequence shown here is derived from an EMBL/GenBank/DDBJ whole genome shotgun (WGS) entry which is preliminary data.</text>
</comment>
<feature type="signal peptide" evidence="3">
    <location>
        <begin position="1"/>
        <end position="31"/>
    </location>
</feature>
<evidence type="ECO:0000256" key="2">
    <source>
        <dbReference type="SAM" id="Phobius"/>
    </source>
</evidence>
<dbReference type="Proteomes" id="UP001352223">
    <property type="component" value="Unassembled WGS sequence"/>
</dbReference>
<feature type="chain" id="PRO_5045568721" evidence="3">
    <location>
        <begin position="32"/>
        <end position="469"/>
    </location>
</feature>
<evidence type="ECO:0000256" key="1">
    <source>
        <dbReference type="SAM" id="MobiDB-lite"/>
    </source>
</evidence>
<protein>
    <submittedName>
        <fullName evidence="5">Choice-of-anchor A family protein</fullName>
    </submittedName>
</protein>
<feature type="region of interest" description="Disordered" evidence="1">
    <location>
        <begin position="359"/>
        <end position="436"/>
    </location>
</feature>
<evidence type="ECO:0000256" key="3">
    <source>
        <dbReference type="SAM" id="SignalP"/>
    </source>
</evidence>
<keyword evidence="2" id="KW-1133">Transmembrane helix</keyword>
<evidence type="ECO:0000259" key="4">
    <source>
        <dbReference type="Pfam" id="PF20597"/>
    </source>
</evidence>
<keyword evidence="6" id="KW-1185">Reference proteome</keyword>
<dbReference type="InterPro" id="IPR026588">
    <property type="entry name" value="Choice_anch_A"/>
</dbReference>
<evidence type="ECO:0000313" key="5">
    <source>
        <dbReference type="EMBL" id="MEB3964005.1"/>
    </source>
</evidence>
<dbReference type="RefSeq" id="WP_324771724.1">
    <property type="nucleotide sequence ID" value="NZ_BAAATS010000018.1"/>
</dbReference>
<dbReference type="NCBIfam" id="TIGR04215">
    <property type="entry name" value="choice_anch_A"/>
    <property type="match status" value="1"/>
</dbReference>
<keyword evidence="2" id="KW-0812">Transmembrane</keyword>
<feature type="transmembrane region" description="Helical" evidence="2">
    <location>
        <begin position="441"/>
        <end position="460"/>
    </location>
</feature>
<sequence>MTKVIKTAFPVAATCAACAGGLLLTAGPVSSAPVAAPRAAVVIGNPVAGNNGFGVVTEEDAHLGSTESEGPVAVGGDLRFGAGYNVSLNTPGTFTAPGDSRPTALLVGGRVRYDESDPAGVLKVLQNGYVKIGDMAGGHALDTDSNGATVNTRVVPATDPYDTTPRIELSTHQDAGNVGPANLMDFPGLFTTYRDRAQQMATCANNVTLLDGNGDPLPDQTTVAPNSQIKLRLDLGRTNVVHLTGEMLDNISTLTLLDQPTAAAPLVFVVDTSAEGGDHTWHAPTMAGVGSSQTHILWDFPDATRITNPDGDQIEGTVYAPSAEFIDLDPSNIEGDVIVKSLVQGSTAAVGGDATNAGEIHYHPFDGNVQCDDEPSPTPTPTPSPTKSPTPTPTPTPTRSGGTPTSPAPSSTTPAPTKPASPSPSGPGLADTGSDRRTYELLGGIAAALMATGAGAVAFGRLRRNGRHR</sequence>
<dbReference type="EMBL" id="JAOZYB010000302">
    <property type="protein sequence ID" value="MEB3964005.1"/>
    <property type="molecule type" value="Genomic_DNA"/>
</dbReference>
<gene>
    <name evidence="5" type="ORF">OKJ48_27750</name>
</gene>
<feature type="compositionally biased region" description="Pro residues" evidence="1">
    <location>
        <begin position="376"/>
        <end position="396"/>
    </location>
</feature>
<feature type="compositionally biased region" description="Pro residues" evidence="1">
    <location>
        <begin position="416"/>
        <end position="425"/>
    </location>
</feature>